<dbReference type="EMBL" id="FNRY01000001">
    <property type="protein sequence ID" value="SEB86002.1"/>
    <property type="molecule type" value="Genomic_DNA"/>
</dbReference>
<evidence type="ECO:0000313" key="15">
    <source>
        <dbReference type="EMBL" id="SEB86002.1"/>
    </source>
</evidence>
<keyword evidence="6 13" id="KW-0862">Zinc</keyword>
<dbReference type="RefSeq" id="WP_091187148.1">
    <property type="nucleotide sequence ID" value="NZ_FNRY01000001.1"/>
</dbReference>
<dbReference type="InterPro" id="IPR003593">
    <property type="entry name" value="AAA+_ATPase"/>
</dbReference>
<dbReference type="SUPFAM" id="SSF52540">
    <property type="entry name" value="P-loop containing nucleoside triphosphate hydrolases"/>
    <property type="match status" value="1"/>
</dbReference>
<reference evidence="15 16" key="1">
    <citation type="submission" date="2016-10" db="EMBL/GenBank/DDBJ databases">
        <authorList>
            <person name="de Groot N.N."/>
        </authorList>
    </citation>
    <scope>NUCLEOTIDE SEQUENCE [LARGE SCALE GENOMIC DNA]</scope>
    <source>
        <strain evidence="15 16">DSM 21799</strain>
    </source>
</reference>
<proteinExistence type="inferred from homology"/>
<comment type="function">
    <text evidence="13">DNA-dependent ATPase involved in processing of recombination intermediates, plays a role in repairing DNA breaks. Stimulates the branch migration of RecA-mediated strand transfer reactions, allowing the 3' invading strand to extend heteroduplex DNA faster. Binds ssDNA in the presence of ADP but not other nucleotides, has ATPase activity that is stimulated by ssDNA and various branched DNA structures, but inhibited by SSB. Does not have RecA's homology-searching function.</text>
</comment>
<evidence type="ECO:0000256" key="3">
    <source>
        <dbReference type="ARBA" id="ARBA00022763"/>
    </source>
</evidence>
<comment type="function">
    <text evidence="11">Plays a role in repairing double-strand DNA breaks, probably involving stabilizing or processing branched DNA or blocked replication forks.</text>
</comment>
<evidence type="ECO:0000256" key="8">
    <source>
        <dbReference type="ARBA" id="ARBA00023016"/>
    </source>
</evidence>
<evidence type="ECO:0000256" key="9">
    <source>
        <dbReference type="ARBA" id="ARBA00023125"/>
    </source>
</evidence>
<accession>A0A1H4MUF0</accession>
<keyword evidence="3 11" id="KW-0227">DNA damage</keyword>
<dbReference type="InterPro" id="IPR020568">
    <property type="entry name" value="Ribosomal_Su5_D2-typ_SF"/>
</dbReference>
<dbReference type="GO" id="GO:0016787">
    <property type="term" value="F:hydrolase activity"/>
    <property type="evidence" value="ECO:0007669"/>
    <property type="project" value="UniProtKB-KW"/>
</dbReference>
<dbReference type="InterPro" id="IPR014721">
    <property type="entry name" value="Ribsml_uS5_D2-typ_fold_subgr"/>
</dbReference>
<keyword evidence="2 11" id="KW-0547">Nucleotide-binding</keyword>
<protein>
    <recommendedName>
        <fullName evidence="11 12">DNA repair protein RadA</fullName>
    </recommendedName>
</protein>
<dbReference type="GO" id="GO:0008270">
    <property type="term" value="F:zinc ion binding"/>
    <property type="evidence" value="ECO:0007669"/>
    <property type="project" value="UniProtKB-KW"/>
</dbReference>
<evidence type="ECO:0000256" key="11">
    <source>
        <dbReference type="HAMAP-Rule" id="MF_01498"/>
    </source>
</evidence>
<dbReference type="InterPro" id="IPR004504">
    <property type="entry name" value="DNA_repair_RadA"/>
</dbReference>
<keyword evidence="7 11" id="KW-0067">ATP-binding</keyword>
<keyword evidence="4 13" id="KW-0863">Zinc-finger</keyword>
<evidence type="ECO:0000256" key="1">
    <source>
        <dbReference type="ARBA" id="ARBA00022723"/>
    </source>
</evidence>
<evidence type="ECO:0000256" key="10">
    <source>
        <dbReference type="ARBA" id="ARBA00023204"/>
    </source>
</evidence>
<dbReference type="GO" id="GO:0005829">
    <property type="term" value="C:cytosol"/>
    <property type="evidence" value="ECO:0007669"/>
    <property type="project" value="TreeGrafter"/>
</dbReference>
<gene>
    <name evidence="11" type="primary">radA</name>
    <name evidence="15" type="ORF">SAMN04489806_1968</name>
</gene>
<dbReference type="Gene3D" id="3.30.230.10">
    <property type="match status" value="1"/>
</dbReference>
<dbReference type="PRINTS" id="PR01874">
    <property type="entry name" value="DNAREPAIRADA"/>
</dbReference>
<keyword evidence="10 11" id="KW-0234">DNA repair</keyword>
<dbReference type="PANTHER" id="PTHR32472">
    <property type="entry name" value="DNA REPAIR PROTEIN RADA"/>
    <property type="match status" value="1"/>
</dbReference>
<feature type="short sequence motif" description="RadA KNRFG motif" evidence="11">
    <location>
        <begin position="253"/>
        <end position="257"/>
    </location>
</feature>
<dbReference type="OrthoDB" id="9803906at2"/>
<keyword evidence="5" id="KW-0378">Hydrolase</keyword>
<evidence type="ECO:0000256" key="12">
    <source>
        <dbReference type="NCBIfam" id="TIGR00416"/>
    </source>
</evidence>
<evidence type="ECO:0000256" key="4">
    <source>
        <dbReference type="ARBA" id="ARBA00022771"/>
    </source>
</evidence>
<evidence type="ECO:0000256" key="6">
    <source>
        <dbReference type="ARBA" id="ARBA00022833"/>
    </source>
</evidence>
<feature type="binding site" evidence="11">
    <location>
        <begin position="96"/>
        <end position="103"/>
    </location>
    <ligand>
        <name>ATP</name>
        <dbReference type="ChEBI" id="CHEBI:30616"/>
    </ligand>
</feature>
<dbReference type="PROSITE" id="PS50162">
    <property type="entry name" value="RECA_2"/>
    <property type="match status" value="1"/>
</dbReference>
<dbReference type="CDD" id="cd01121">
    <property type="entry name" value="RadA_SMS_N"/>
    <property type="match status" value="1"/>
</dbReference>
<dbReference type="PANTHER" id="PTHR32472:SF10">
    <property type="entry name" value="DNA REPAIR PROTEIN RADA-LIKE PROTEIN"/>
    <property type="match status" value="1"/>
</dbReference>
<dbReference type="STRING" id="640635.SAMN04489806_1968"/>
<dbReference type="SUPFAM" id="SSF54211">
    <property type="entry name" value="Ribosomal protein S5 domain 2-like"/>
    <property type="match status" value="1"/>
</dbReference>
<dbReference type="AlphaFoldDB" id="A0A1H4MUF0"/>
<dbReference type="SMART" id="SM00382">
    <property type="entry name" value="AAA"/>
    <property type="match status" value="1"/>
</dbReference>
<feature type="domain" description="RecA family profile 1" evidence="14">
    <location>
        <begin position="67"/>
        <end position="216"/>
    </location>
</feature>
<keyword evidence="9 11" id="KW-0238">DNA-binding</keyword>
<evidence type="ECO:0000256" key="5">
    <source>
        <dbReference type="ARBA" id="ARBA00022801"/>
    </source>
</evidence>
<feature type="region of interest" description="Lon-protease-like" evidence="11">
    <location>
        <begin position="351"/>
        <end position="452"/>
    </location>
</feature>
<dbReference type="HAMAP" id="MF_01498">
    <property type="entry name" value="RadA_bact"/>
    <property type="match status" value="1"/>
</dbReference>
<dbReference type="Pfam" id="PF18073">
    <property type="entry name" value="Zn_ribbon_LapB"/>
    <property type="match status" value="1"/>
</dbReference>
<dbReference type="NCBIfam" id="TIGR00416">
    <property type="entry name" value="sms"/>
    <property type="match status" value="1"/>
</dbReference>
<dbReference type="Gene3D" id="3.40.50.300">
    <property type="entry name" value="P-loop containing nucleotide triphosphate hydrolases"/>
    <property type="match status" value="1"/>
</dbReference>
<evidence type="ECO:0000256" key="2">
    <source>
        <dbReference type="ARBA" id="ARBA00022741"/>
    </source>
</evidence>
<dbReference type="GO" id="GO:0005524">
    <property type="term" value="F:ATP binding"/>
    <property type="evidence" value="ECO:0007669"/>
    <property type="project" value="UniProtKB-UniRule"/>
</dbReference>
<evidence type="ECO:0000259" key="14">
    <source>
        <dbReference type="PROSITE" id="PS50162"/>
    </source>
</evidence>
<dbReference type="InterPro" id="IPR020588">
    <property type="entry name" value="RecA_ATP-bd"/>
</dbReference>
<evidence type="ECO:0000256" key="13">
    <source>
        <dbReference type="RuleBase" id="RU003555"/>
    </source>
</evidence>
<comment type="similarity">
    <text evidence="11 13">Belongs to the RecA family. RadA subfamily.</text>
</comment>
<name>A0A1H4MUF0_9MICO</name>
<dbReference type="InterPro" id="IPR041166">
    <property type="entry name" value="Rubredoxin_2"/>
</dbReference>
<dbReference type="GO" id="GO:0000725">
    <property type="term" value="P:recombinational repair"/>
    <property type="evidence" value="ECO:0007669"/>
    <property type="project" value="UniProtKB-UniRule"/>
</dbReference>
<dbReference type="InterPro" id="IPR027417">
    <property type="entry name" value="P-loop_NTPase"/>
</dbReference>
<dbReference type="Pfam" id="PF13481">
    <property type="entry name" value="AAA_25"/>
    <property type="match status" value="1"/>
</dbReference>
<dbReference type="GO" id="GO:0140664">
    <property type="term" value="F:ATP-dependent DNA damage sensor activity"/>
    <property type="evidence" value="ECO:0007669"/>
    <property type="project" value="InterPro"/>
</dbReference>
<keyword evidence="16" id="KW-1185">Reference proteome</keyword>
<dbReference type="Proteomes" id="UP000199183">
    <property type="component" value="Unassembled WGS sequence"/>
</dbReference>
<keyword evidence="1 11" id="KW-0479">Metal-binding</keyword>
<evidence type="ECO:0000313" key="16">
    <source>
        <dbReference type="Proteomes" id="UP000199183"/>
    </source>
</evidence>
<keyword evidence="8 11" id="KW-0346">Stress response</keyword>
<comment type="domain">
    <text evidence="11">The middle region has homology to RecA with ATPase motifs including the RadA KNRFG motif, while the C-terminus is homologous to Lon protease.</text>
</comment>
<dbReference type="FunFam" id="3.40.50.300:FF:000050">
    <property type="entry name" value="DNA repair protein RadA"/>
    <property type="match status" value="1"/>
</dbReference>
<dbReference type="GO" id="GO:0003684">
    <property type="term" value="F:damaged DNA binding"/>
    <property type="evidence" value="ECO:0007669"/>
    <property type="project" value="InterPro"/>
</dbReference>
<sequence>MAKTLSSYSCTECGWQTAKWVGRCGECQQWGTVVEAGPQSGIQKRVTAASVTEDRAAKPITGISSTSISHWPSGVDEFDRVLGGGIVPGAAILVSGEPGVGKSTLLLEVAARTARAKSRVLYVSAEESVSQVRLRAERTGALDDNLYLASETDLATVLGQIETVNPQLLIVDSVQTVASSSVDGLPGQPSQVREVAAALIRVAKERSLPLLLVGHVTKDGTIAGPRLLEHLVDVVCQFEGDRQTALRFIRALKNRFGPTDEVGCFEMTGAGIAEVADPSKLFLSRGSAVSGTCVTVAMEGRRALPVEIQALVVKSTAPNARRVTSGVDGARVSMLLAVLEKRAGVALGDYDVYVSTVGGVRLTEPGADLAIAIAIASARGDWPVPHTLAAFGEISLAGEIRPVVAAKQRRSEASRLGYSTVVDAAAGGIQNALALAKRSGGSPRDREIDTAF</sequence>
<organism evidence="15 16">
    <name type="scientific">Paramicrobacterium humi</name>
    <dbReference type="NCBI Taxonomy" id="640635"/>
    <lineage>
        <taxon>Bacteria</taxon>
        <taxon>Bacillati</taxon>
        <taxon>Actinomycetota</taxon>
        <taxon>Actinomycetes</taxon>
        <taxon>Micrococcales</taxon>
        <taxon>Microbacteriaceae</taxon>
        <taxon>Paramicrobacterium</taxon>
    </lineage>
</organism>
<evidence type="ECO:0000256" key="7">
    <source>
        <dbReference type="ARBA" id="ARBA00022840"/>
    </source>
</evidence>